<gene>
    <name evidence="1" type="ORF">PHYPA_027458</name>
</gene>
<proteinExistence type="predicted"/>
<dbReference type="PANTHER" id="PTHR33386">
    <property type="entry name" value="OS02G0740600 PROTEIN"/>
    <property type="match status" value="1"/>
</dbReference>
<dbReference type="OMA" id="TKYHKTT"/>
<dbReference type="AlphaFoldDB" id="A0A2K1IPD4"/>
<dbReference type="EnsemblPlants" id="Pp3c22_22960V3.1">
    <property type="protein sequence ID" value="PAC:32905055.CDS.1"/>
    <property type="gene ID" value="Pp3c22_22960"/>
</dbReference>
<evidence type="ECO:0000313" key="2">
    <source>
        <dbReference type="EnsemblPlants" id="PAC:32905055.CDS.1"/>
    </source>
</evidence>
<dbReference type="PANTHER" id="PTHR33386:SF5">
    <property type="entry name" value="OS02G0740600 PROTEIN"/>
    <property type="match status" value="1"/>
</dbReference>
<dbReference type="Gramene" id="Pp3c22_22960V3.2">
    <property type="protein sequence ID" value="PAC:32905056.CDS.1"/>
    <property type="gene ID" value="Pp3c22_22960"/>
</dbReference>
<reference evidence="1 3" key="2">
    <citation type="journal article" date="2018" name="Plant J.">
        <title>The Physcomitrella patens chromosome-scale assembly reveals moss genome structure and evolution.</title>
        <authorList>
            <person name="Lang D."/>
            <person name="Ullrich K.K."/>
            <person name="Murat F."/>
            <person name="Fuchs J."/>
            <person name="Jenkins J."/>
            <person name="Haas F.B."/>
            <person name="Piednoel M."/>
            <person name="Gundlach H."/>
            <person name="Van Bel M."/>
            <person name="Meyberg R."/>
            <person name="Vives C."/>
            <person name="Morata J."/>
            <person name="Symeonidi A."/>
            <person name="Hiss M."/>
            <person name="Muchero W."/>
            <person name="Kamisugi Y."/>
            <person name="Saleh O."/>
            <person name="Blanc G."/>
            <person name="Decker E.L."/>
            <person name="van Gessel N."/>
            <person name="Grimwood J."/>
            <person name="Hayes R.D."/>
            <person name="Graham S.W."/>
            <person name="Gunter L.E."/>
            <person name="McDaniel S.F."/>
            <person name="Hoernstein S.N.W."/>
            <person name="Larsson A."/>
            <person name="Li F.W."/>
            <person name="Perroud P.F."/>
            <person name="Phillips J."/>
            <person name="Ranjan P."/>
            <person name="Rokshar D.S."/>
            <person name="Rothfels C.J."/>
            <person name="Schneider L."/>
            <person name="Shu S."/>
            <person name="Stevenson D.W."/>
            <person name="Thummler F."/>
            <person name="Tillich M."/>
            <person name="Villarreal Aguilar J.C."/>
            <person name="Widiez T."/>
            <person name="Wong G.K."/>
            <person name="Wymore A."/>
            <person name="Zhang Y."/>
            <person name="Zimmer A.D."/>
            <person name="Quatrano R.S."/>
            <person name="Mayer K.F.X."/>
            <person name="Goodstein D."/>
            <person name="Casacuberta J.M."/>
            <person name="Vandepoele K."/>
            <person name="Reski R."/>
            <person name="Cuming A.C."/>
            <person name="Tuskan G.A."/>
            <person name="Maumus F."/>
            <person name="Salse J."/>
            <person name="Schmutz J."/>
            <person name="Rensing S.A."/>
        </authorList>
    </citation>
    <scope>NUCLEOTIDE SEQUENCE [LARGE SCALE GENOMIC DNA]</scope>
    <source>
        <strain evidence="2 3">cv. Gransden 2004</strain>
    </source>
</reference>
<keyword evidence="3" id="KW-1185">Reference proteome</keyword>
<dbReference type="PaxDb" id="3218-PP1S100_144V6.1"/>
<dbReference type="EMBL" id="ABEU02000022">
    <property type="protein sequence ID" value="PNR31141.1"/>
    <property type="molecule type" value="Genomic_DNA"/>
</dbReference>
<dbReference type="Gramene" id="Pp3c22_22960V3.3">
    <property type="protein sequence ID" value="PAC:32905057.CDS.1"/>
    <property type="gene ID" value="Pp3c22_22960"/>
</dbReference>
<dbReference type="InParanoid" id="A0A2K1IPD4"/>
<reference evidence="2" key="3">
    <citation type="submission" date="2020-12" db="UniProtKB">
        <authorList>
            <consortium name="EnsemblPlants"/>
        </authorList>
    </citation>
    <scope>IDENTIFICATION</scope>
</reference>
<protein>
    <submittedName>
        <fullName evidence="1 2">Uncharacterized protein</fullName>
    </submittedName>
</protein>
<dbReference type="Gramene" id="Pp3c22_22960V3.1">
    <property type="protein sequence ID" value="PAC:32905055.CDS.1"/>
    <property type="gene ID" value="Pp3c22_22960"/>
</dbReference>
<dbReference type="Proteomes" id="UP000006727">
    <property type="component" value="Chromosome 22"/>
</dbReference>
<name>A0A2K1IPD4_PHYPA</name>
<evidence type="ECO:0000313" key="3">
    <source>
        <dbReference type="Proteomes" id="UP000006727"/>
    </source>
</evidence>
<sequence>MALYDAYDKKSDQQGLGWADQWDYKYNDKYGNEDGNKATGAGGKEKLAKVKSAASAGVDKTKQAVSSGANKVKAGTASGIKWIKQKVQKKPQ</sequence>
<organism evidence="1">
    <name type="scientific">Physcomitrium patens</name>
    <name type="common">Spreading-leaved earth moss</name>
    <name type="synonym">Physcomitrella patens</name>
    <dbReference type="NCBI Taxonomy" id="3218"/>
    <lineage>
        <taxon>Eukaryota</taxon>
        <taxon>Viridiplantae</taxon>
        <taxon>Streptophyta</taxon>
        <taxon>Embryophyta</taxon>
        <taxon>Bryophyta</taxon>
        <taxon>Bryophytina</taxon>
        <taxon>Bryopsida</taxon>
        <taxon>Funariidae</taxon>
        <taxon>Funariales</taxon>
        <taxon>Funariaceae</taxon>
        <taxon>Physcomitrium</taxon>
    </lineage>
</organism>
<dbReference type="EnsemblPlants" id="Pp3c22_22960V3.2">
    <property type="protein sequence ID" value="PAC:32905056.CDS.1"/>
    <property type="gene ID" value="Pp3c22_22960"/>
</dbReference>
<accession>A0A2K1IPD4</accession>
<evidence type="ECO:0000313" key="1">
    <source>
        <dbReference type="EMBL" id="PNR31141.1"/>
    </source>
</evidence>
<dbReference type="EnsemblPlants" id="Pp3c22_22960V3.3">
    <property type="protein sequence ID" value="PAC:32905057.CDS.1"/>
    <property type="gene ID" value="Pp3c22_22960"/>
</dbReference>
<reference evidence="1 3" key="1">
    <citation type="journal article" date="2008" name="Science">
        <title>The Physcomitrella genome reveals evolutionary insights into the conquest of land by plants.</title>
        <authorList>
            <person name="Rensing S."/>
            <person name="Lang D."/>
            <person name="Zimmer A."/>
            <person name="Terry A."/>
            <person name="Salamov A."/>
            <person name="Shapiro H."/>
            <person name="Nishiyama T."/>
            <person name="Perroud P.-F."/>
            <person name="Lindquist E."/>
            <person name="Kamisugi Y."/>
            <person name="Tanahashi T."/>
            <person name="Sakakibara K."/>
            <person name="Fujita T."/>
            <person name="Oishi K."/>
            <person name="Shin-I T."/>
            <person name="Kuroki Y."/>
            <person name="Toyoda A."/>
            <person name="Suzuki Y."/>
            <person name="Hashimoto A."/>
            <person name="Yamaguchi K."/>
            <person name="Sugano A."/>
            <person name="Kohara Y."/>
            <person name="Fujiyama A."/>
            <person name="Anterola A."/>
            <person name="Aoki S."/>
            <person name="Ashton N."/>
            <person name="Barbazuk W.B."/>
            <person name="Barker E."/>
            <person name="Bennetzen J."/>
            <person name="Bezanilla M."/>
            <person name="Blankenship R."/>
            <person name="Cho S.H."/>
            <person name="Dutcher S."/>
            <person name="Estelle M."/>
            <person name="Fawcett J.A."/>
            <person name="Gundlach H."/>
            <person name="Hanada K."/>
            <person name="Heyl A."/>
            <person name="Hicks K.A."/>
            <person name="Hugh J."/>
            <person name="Lohr M."/>
            <person name="Mayer K."/>
            <person name="Melkozernov A."/>
            <person name="Murata T."/>
            <person name="Nelson D."/>
            <person name="Pils B."/>
            <person name="Prigge M."/>
            <person name="Reiss B."/>
            <person name="Renner T."/>
            <person name="Rombauts S."/>
            <person name="Rushton P."/>
            <person name="Sanderfoot A."/>
            <person name="Schween G."/>
            <person name="Shiu S.-H."/>
            <person name="Stueber K."/>
            <person name="Theodoulou F.L."/>
            <person name="Tu H."/>
            <person name="Van de Peer Y."/>
            <person name="Verrier P.J."/>
            <person name="Waters E."/>
            <person name="Wood A."/>
            <person name="Yang L."/>
            <person name="Cove D."/>
            <person name="Cuming A."/>
            <person name="Hasebe M."/>
            <person name="Lucas S."/>
            <person name="Mishler D.B."/>
            <person name="Reski R."/>
            <person name="Grigoriev I."/>
            <person name="Quatrano R.S."/>
            <person name="Boore J.L."/>
        </authorList>
    </citation>
    <scope>NUCLEOTIDE SEQUENCE [LARGE SCALE GENOMIC DNA]</scope>
    <source>
        <strain evidence="2 3">cv. Gransden 2004</strain>
    </source>
</reference>